<protein>
    <submittedName>
        <fullName evidence="1">Uncharacterized protein</fullName>
    </submittedName>
</protein>
<dbReference type="EMBL" id="CAJJDN010000114">
    <property type="protein sequence ID" value="CAD8117579.1"/>
    <property type="molecule type" value="Genomic_DNA"/>
</dbReference>
<comment type="caution">
    <text evidence="1">The sequence shown here is derived from an EMBL/GenBank/DDBJ whole genome shotgun (WGS) entry which is preliminary data.</text>
</comment>
<proteinExistence type="predicted"/>
<gene>
    <name evidence="1" type="ORF">PSON_ATCC_30995.1.T1140090</name>
</gene>
<evidence type="ECO:0000313" key="1">
    <source>
        <dbReference type="EMBL" id="CAD8117579.1"/>
    </source>
</evidence>
<organism evidence="1 2">
    <name type="scientific">Paramecium sonneborni</name>
    <dbReference type="NCBI Taxonomy" id="65129"/>
    <lineage>
        <taxon>Eukaryota</taxon>
        <taxon>Sar</taxon>
        <taxon>Alveolata</taxon>
        <taxon>Ciliophora</taxon>
        <taxon>Intramacronucleata</taxon>
        <taxon>Oligohymenophorea</taxon>
        <taxon>Peniculida</taxon>
        <taxon>Parameciidae</taxon>
        <taxon>Paramecium</taxon>
    </lineage>
</organism>
<dbReference type="Proteomes" id="UP000692954">
    <property type="component" value="Unassembled WGS sequence"/>
</dbReference>
<evidence type="ECO:0000313" key="2">
    <source>
        <dbReference type="Proteomes" id="UP000692954"/>
    </source>
</evidence>
<sequence>MELENFKNEQMLLISFRQIRLRDKLDKQGVINNKKDFILIRNGGGEYERDIRILNQSNILSEEIDWWRFSIQK</sequence>
<accession>A0A8S1QPK0</accession>
<reference evidence="1" key="1">
    <citation type="submission" date="2021-01" db="EMBL/GenBank/DDBJ databases">
        <authorList>
            <consortium name="Genoscope - CEA"/>
            <person name="William W."/>
        </authorList>
    </citation>
    <scope>NUCLEOTIDE SEQUENCE</scope>
</reference>
<name>A0A8S1QPK0_9CILI</name>
<dbReference type="AlphaFoldDB" id="A0A8S1QPK0"/>
<keyword evidence="2" id="KW-1185">Reference proteome</keyword>